<name>A0A9P5VEQ2_9FUNG</name>
<organism evidence="2 3">
    <name type="scientific">Linnemannia schmuckeri</name>
    <dbReference type="NCBI Taxonomy" id="64567"/>
    <lineage>
        <taxon>Eukaryota</taxon>
        <taxon>Fungi</taxon>
        <taxon>Fungi incertae sedis</taxon>
        <taxon>Mucoromycota</taxon>
        <taxon>Mortierellomycotina</taxon>
        <taxon>Mortierellomycetes</taxon>
        <taxon>Mortierellales</taxon>
        <taxon>Mortierellaceae</taxon>
        <taxon>Linnemannia</taxon>
    </lineage>
</organism>
<proteinExistence type="predicted"/>
<comment type="caution">
    <text evidence="2">The sequence shown here is derived from an EMBL/GenBank/DDBJ whole genome shotgun (WGS) entry which is preliminary data.</text>
</comment>
<reference evidence="2" key="1">
    <citation type="journal article" date="2020" name="Fungal Divers.">
        <title>Resolving the Mortierellaceae phylogeny through synthesis of multi-gene phylogenetics and phylogenomics.</title>
        <authorList>
            <person name="Vandepol N."/>
            <person name="Liber J."/>
            <person name="Desiro A."/>
            <person name="Na H."/>
            <person name="Kennedy M."/>
            <person name="Barry K."/>
            <person name="Grigoriev I.V."/>
            <person name="Miller A.N."/>
            <person name="O'Donnell K."/>
            <person name="Stajich J.E."/>
            <person name="Bonito G."/>
        </authorList>
    </citation>
    <scope>NUCLEOTIDE SEQUENCE</scope>
    <source>
        <strain evidence="2">NRRL 6426</strain>
    </source>
</reference>
<evidence type="ECO:0000313" key="3">
    <source>
        <dbReference type="Proteomes" id="UP000748756"/>
    </source>
</evidence>
<feature type="region of interest" description="Disordered" evidence="1">
    <location>
        <begin position="266"/>
        <end position="311"/>
    </location>
</feature>
<feature type="compositionally biased region" description="Basic and acidic residues" evidence="1">
    <location>
        <begin position="294"/>
        <end position="303"/>
    </location>
</feature>
<dbReference type="AlphaFoldDB" id="A0A9P5VEQ2"/>
<feature type="region of interest" description="Disordered" evidence="1">
    <location>
        <begin position="57"/>
        <end position="139"/>
    </location>
</feature>
<feature type="region of interest" description="Disordered" evidence="1">
    <location>
        <begin position="1"/>
        <end position="25"/>
    </location>
</feature>
<gene>
    <name evidence="2" type="ORF">BG015_009692</name>
</gene>
<feature type="region of interest" description="Disordered" evidence="1">
    <location>
        <begin position="340"/>
        <end position="362"/>
    </location>
</feature>
<dbReference type="Proteomes" id="UP000748756">
    <property type="component" value="Unassembled WGS sequence"/>
</dbReference>
<dbReference type="EMBL" id="JAAAUQ010000064">
    <property type="protein sequence ID" value="KAF9155500.1"/>
    <property type="molecule type" value="Genomic_DNA"/>
</dbReference>
<feature type="compositionally biased region" description="Basic and acidic residues" evidence="1">
    <location>
        <begin position="64"/>
        <end position="76"/>
    </location>
</feature>
<feature type="region of interest" description="Disordered" evidence="1">
    <location>
        <begin position="467"/>
        <end position="492"/>
    </location>
</feature>
<sequence length="595" mass="63746">MQLFRRKVTTRQTPYGRPHKGPLEDPELESFLAADTDSNAATAEKLKKKVSKVLKRLWGSGNTKQEDHELQLDKENQPPFTNNNSSEEGKPLNQDQARKQSKKQGSKALQKLNLTISSHTAAQSQGMTGKKAYKPAGHQSRSTATYRVVGESTMMNRPYLVNSGMAMSRAASLSSKKKTPLGDTPSMNPVSSASKRAKKHVVQTIDASTTIGQSSKMIQTVNGHTEVLPLHVSGSGSIGLYHCMPEALATQRQNQSSRILSASETFDAAMEPRNQTQDCKRPRSPTSESEEACNLERPDDQDKHKNKMRPIASGSIAKVSIGTVEKNGIVITDTLDIARTASMPKPPTPVPKETNTHPDNRASSDLQKATMKAGAILSGSSNKGSHLYGGDLPSRPAIPTAPPASICLNSGTPSLHTAPLQKPFGTAAQPVVPLTAIAANICTALTKDSPAPSFVAQLQLSGSAATITTTPTTTTPTITVTTTPSSHTPPNSRPFATAATILEIPSPTASGAVAGVLGSILEIAHYSGDLVSSVFSQYRNTHDYHQRDHQFLITGSVQHWWSLCSTTNTPRNPFTYGKIPRILGQVLGFPSHDGF</sequence>
<feature type="compositionally biased region" description="Low complexity" evidence="1">
    <location>
        <begin position="467"/>
        <end position="490"/>
    </location>
</feature>
<protein>
    <submittedName>
        <fullName evidence="2">Uncharacterized protein</fullName>
    </submittedName>
</protein>
<evidence type="ECO:0000313" key="2">
    <source>
        <dbReference type="EMBL" id="KAF9155500.1"/>
    </source>
</evidence>
<accession>A0A9P5VEQ2</accession>
<evidence type="ECO:0000256" key="1">
    <source>
        <dbReference type="SAM" id="MobiDB-lite"/>
    </source>
</evidence>
<dbReference type="OrthoDB" id="10536748at2759"/>
<feature type="compositionally biased region" description="Polar residues" evidence="1">
    <location>
        <begin position="112"/>
        <end position="127"/>
    </location>
</feature>
<feature type="compositionally biased region" description="Polar residues" evidence="1">
    <location>
        <begin position="185"/>
        <end position="194"/>
    </location>
</feature>
<keyword evidence="3" id="KW-1185">Reference proteome</keyword>
<feature type="region of interest" description="Disordered" evidence="1">
    <location>
        <begin position="174"/>
        <end position="199"/>
    </location>
</feature>